<keyword evidence="1" id="KW-0418">Kinase</keyword>
<dbReference type="AlphaFoldDB" id="A0A2L2Y5N3"/>
<dbReference type="EMBL" id="IAAA01002033">
    <property type="protein sequence ID" value="LAA03463.1"/>
    <property type="molecule type" value="mRNA"/>
</dbReference>
<sequence>MDTGEIDAIIKQYVSTTHYYKGVFNPKVILRELQLRKPGSVFVVNTSPLPNDKIEYLHWVAMYVLDEDGLEFFDSFGNRPEFYGGYIESFVNSFRRCNWNDHCFQEYGSQVCGGYCCYFAIRRCSHDSLLSLIDDMKENGINDRWMHENLSKEPALRPDSIFRRSPRTRCV</sequence>
<dbReference type="OrthoDB" id="6427852at2759"/>
<protein>
    <submittedName>
        <fullName evidence="1">ADP-dependent glucokinase</fullName>
    </submittedName>
</protein>
<keyword evidence="1" id="KW-0808">Transferase</keyword>
<accession>A0A2L2Y5N3</accession>
<evidence type="ECO:0000313" key="1">
    <source>
        <dbReference type="EMBL" id="LAA03463.1"/>
    </source>
</evidence>
<proteinExistence type="evidence at transcript level"/>
<reference evidence="1" key="1">
    <citation type="journal article" date="2016" name="Mol. Ecol. Resour.">
        <title>Evaluation of the impact of RNA preservation methods of spiders for de novo transcriptome assembly.</title>
        <authorList>
            <person name="Kono N."/>
            <person name="Nakamura H."/>
            <person name="Ito Y."/>
            <person name="Tomita M."/>
            <person name="Arakawa K."/>
        </authorList>
    </citation>
    <scope>NUCLEOTIDE SEQUENCE</scope>
    <source>
        <tissue evidence="1">Whole body</tissue>
    </source>
</reference>
<dbReference type="GO" id="GO:0016301">
    <property type="term" value="F:kinase activity"/>
    <property type="evidence" value="ECO:0007669"/>
    <property type="project" value="UniProtKB-KW"/>
</dbReference>
<organism evidence="1">
    <name type="scientific">Parasteatoda tepidariorum</name>
    <name type="common">Common house spider</name>
    <name type="synonym">Achaearanea tepidariorum</name>
    <dbReference type="NCBI Taxonomy" id="114398"/>
    <lineage>
        <taxon>Eukaryota</taxon>
        <taxon>Metazoa</taxon>
        <taxon>Ecdysozoa</taxon>
        <taxon>Arthropoda</taxon>
        <taxon>Chelicerata</taxon>
        <taxon>Arachnida</taxon>
        <taxon>Araneae</taxon>
        <taxon>Araneomorphae</taxon>
        <taxon>Entelegynae</taxon>
        <taxon>Araneoidea</taxon>
        <taxon>Theridiidae</taxon>
        <taxon>Parasteatoda</taxon>
    </lineage>
</organism>
<dbReference type="Gene3D" id="3.40.395.10">
    <property type="entry name" value="Adenoviral Proteinase, Chain A"/>
    <property type="match status" value="1"/>
</dbReference>
<dbReference type="EMBL" id="IAAA01002032">
    <property type="protein sequence ID" value="LAA03462.1"/>
    <property type="molecule type" value="mRNA"/>
</dbReference>
<name>A0A2L2Y5N3_PARTP</name>